<dbReference type="GO" id="GO:0006178">
    <property type="term" value="P:guanine salvage"/>
    <property type="evidence" value="ECO:0007669"/>
    <property type="project" value="TreeGrafter"/>
</dbReference>
<comment type="cofactor">
    <cofactor evidence="1 16">
        <name>Mg(2+)</name>
        <dbReference type="ChEBI" id="CHEBI:18420"/>
    </cofactor>
</comment>
<evidence type="ECO:0000256" key="6">
    <source>
        <dbReference type="ARBA" id="ARBA00008391"/>
    </source>
</evidence>
<comment type="function">
    <text evidence="2">Purine salvage pathway enzyme that catalyzes the transfer of the ribosyl-5-phosphate group from 5-phospho-alpha-D-ribose 1-diphosphate (PRPP) to the N9 position of the 6-oxopurines hypoxanthine and guanine to form the corresponding ribonucleotides IMP (inosine 5'-monophosphate) and GMP (guanosine 5'-monophosphate), with the release of PPi.</text>
</comment>
<name>A0A074M7U8_9BACL</name>
<evidence type="ECO:0000256" key="4">
    <source>
        <dbReference type="ARBA" id="ARBA00004669"/>
    </source>
</evidence>
<dbReference type="InterPro" id="IPR005904">
    <property type="entry name" value="Hxn_phspho_trans"/>
</dbReference>
<comment type="pathway">
    <text evidence="5">Purine metabolism; GMP biosynthesis via salvage pathway; GMP from guanine: step 1/1.</text>
</comment>
<dbReference type="PANTHER" id="PTHR43340:SF1">
    <property type="entry name" value="HYPOXANTHINE PHOSPHORIBOSYLTRANSFERASE"/>
    <property type="match status" value="1"/>
</dbReference>
<dbReference type="GO" id="GO:0032264">
    <property type="term" value="P:IMP salvage"/>
    <property type="evidence" value="ECO:0007669"/>
    <property type="project" value="UniProtKB-UniPathway"/>
</dbReference>
<dbReference type="AlphaFoldDB" id="A0A074M7U8"/>
<evidence type="ECO:0000256" key="1">
    <source>
        <dbReference type="ARBA" id="ARBA00001946"/>
    </source>
</evidence>
<dbReference type="EC" id="2.4.2.8" evidence="16"/>
<evidence type="ECO:0000256" key="10">
    <source>
        <dbReference type="ARBA" id="ARBA00022723"/>
    </source>
</evidence>
<protein>
    <recommendedName>
        <fullName evidence="16">Hypoxanthine phosphoribosyltransferase</fullName>
        <ecNumber evidence="16">2.4.2.8</ecNumber>
    </recommendedName>
</protein>
<dbReference type="InterPro" id="IPR050408">
    <property type="entry name" value="HGPRT"/>
</dbReference>
<dbReference type="STRING" id="1157490.EL26_17230"/>
<dbReference type="Pfam" id="PF00156">
    <property type="entry name" value="Pribosyltran"/>
    <property type="match status" value="1"/>
</dbReference>
<dbReference type="InterPro" id="IPR000836">
    <property type="entry name" value="PRTase_dom"/>
</dbReference>
<dbReference type="GO" id="GO:0000166">
    <property type="term" value="F:nucleotide binding"/>
    <property type="evidence" value="ECO:0007669"/>
    <property type="project" value="UniProtKB-KW"/>
</dbReference>
<keyword evidence="7 16" id="KW-0963">Cytoplasm</keyword>
<dbReference type="eggNOG" id="COG0634">
    <property type="taxonomic scope" value="Bacteria"/>
</dbReference>
<dbReference type="GO" id="GO:0005829">
    <property type="term" value="C:cytosol"/>
    <property type="evidence" value="ECO:0007669"/>
    <property type="project" value="TreeGrafter"/>
</dbReference>
<organism evidence="18 19">
    <name type="scientific">Tumebacillus flagellatus</name>
    <dbReference type="NCBI Taxonomy" id="1157490"/>
    <lineage>
        <taxon>Bacteria</taxon>
        <taxon>Bacillati</taxon>
        <taxon>Bacillota</taxon>
        <taxon>Bacilli</taxon>
        <taxon>Bacillales</taxon>
        <taxon>Alicyclobacillaceae</taxon>
        <taxon>Tumebacillus</taxon>
    </lineage>
</organism>
<comment type="caution">
    <text evidence="18">The sequence shown here is derived from an EMBL/GenBank/DDBJ whole genome shotgun (WGS) entry which is preliminary data.</text>
</comment>
<evidence type="ECO:0000256" key="14">
    <source>
        <dbReference type="ARBA" id="ARBA00048811"/>
    </source>
</evidence>
<keyword evidence="12 16" id="KW-0547">Nucleotide-binding</keyword>
<dbReference type="GO" id="GO:0046100">
    <property type="term" value="P:hypoxanthine metabolic process"/>
    <property type="evidence" value="ECO:0007669"/>
    <property type="project" value="TreeGrafter"/>
</dbReference>
<evidence type="ECO:0000256" key="2">
    <source>
        <dbReference type="ARBA" id="ARBA00002049"/>
    </source>
</evidence>
<evidence type="ECO:0000313" key="19">
    <source>
        <dbReference type="Proteomes" id="UP000027931"/>
    </source>
</evidence>
<dbReference type="SUPFAM" id="SSF53271">
    <property type="entry name" value="PRTase-like"/>
    <property type="match status" value="1"/>
</dbReference>
<sequence>MAQTRDRILFSREQIQQRVAELGKQLSAEYKDGEVVVVSLLRGSFIFTADLVREMDMPVNVDFMTTSSYGHDETSSGRVEIVHDVRTDIEGKDVLVVDDILDTGITMRGVVEHLKQKNPRTLKTCTFLDKPSRRKVDVQLDYTGYTIEDLFVAGYGLNLGDYARNLPYIFVRETVEE</sequence>
<evidence type="ECO:0000256" key="5">
    <source>
        <dbReference type="ARBA" id="ARBA00004676"/>
    </source>
</evidence>
<dbReference type="GO" id="GO:0052657">
    <property type="term" value="F:guanine phosphoribosyltransferase activity"/>
    <property type="evidence" value="ECO:0007669"/>
    <property type="project" value="UniProtKB-ARBA"/>
</dbReference>
<evidence type="ECO:0000256" key="12">
    <source>
        <dbReference type="ARBA" id="ARBA00022741"/>
    </source>
</evidence>
<gene>
    <name evidence="18" type="ORF">EL26_17230</name>
</gene>
<keyword evidence="8 16" id="KW-0328">Glycosyltransferase</keyword>
<evidence type="ECO:0000256" key="13">
    <source>
        <dbReference type="ARBA" id="ARBA00022842"/>
    </source>
</evidence>
<keyword evidence="13 16" id="KW-0460">Magnesium</keyword>
<evidence type="ECO:0000256" key="3">
    <source>
        <dbReference type="ARBA" id="ARBA00004496"/>
    </source>
</evidence>
<dbReference type="FunFam" id="3.40.50.2020:FF:000006">
    <property type="entry name" value="Hypoxanthine phosphoribosyltransferase"/>
    <property type="match status" value="1"/>
</dbReference>
<dbReference type="InterPro" id="IPR029057">
    <property type="entry name" value="PRTase-like"/>
</dbReference>
<comment type="pathway">
    <text evidence="4 16">Purine metabolism; IMP biosynthesis via salvage pathway; IMP from hypoxanthine: step 1/1.</text>
</comment>
<dbReference type="Gene3D" id="3.40.50.2020">
    <property type="match status" value="1"/>
</dbReference>
<dbReference type="OrthoDB" id="9802824at2"/>
<evidence type="ECO:0000256" key="15">
    <source>
        <dbReference type="ARBA" id="ARBA00049402"/>
    </source>
</evidence>
<comment type="subcellular location">
    <subcellularLocation>
        <location evidence="3 16">Cytoplasm</location>
    </subcellularLocation>
</comment>
<evidence type="ECO:0000313" key="18">
    <source>
        <dbReference type="EMBL" id="KEO82052.1"/>
    </source>
</evidence>
<evidence type="ECO:0000259" key="17">
    <source>
        <dbReference type="Pfam" id="PF00156"/>
    </source>
</evidence>
<proteinExistence type="inferred from homology"/>
<dbReference type="UniPathway" id="UPA00591">
    <property type="reaction ID" value="UER00648"/>
</dbReference>
<dbReference type="GO" id="GO:0000287">
    <property type="term" value="F:magnesium ion binding"/>
    <property type="evidence" value="ECO:0007669"/>
    <property type="project" value="TreeGrafter"/>
</dbReference>
<evidence type="ECO:0000256" key="16">
    <source>
        <dbReference type="RuleBase" id="RU364099"/>
    </source>
</evidence>
<dbReference type="CDD" id="cd06223">
    <property type="entry name" value="PRTases_typeI"/>
    <property type="match status" value="1"/>
</dbReference>
<keyword evidence="9 16" id="KW-0808">Transferase</keyword>
<dbReference type="RefSeq" id="WP_038091319.1">
    <property type="nucleotide sequence ID" value="NZ_JMIR01000028.1"/>
</dbReference>
<keyword evidence="19" id="KW-1185">Reference proteome</keyword>
<comment type="catalytic activity">
    <reaction evidence="14">
        <text>GMP + diphosphate = guanine + 5-phospho-alpha-D-ribose 1-diphosphate</text>
        <dbReference type="Rhea" id="RHEA:25424"/>
        <dbReference type="ChEBI" id="CHEBI:16235"/>
        <dbReference type="ChEBI" id="CHEBI:33019"/>
        <dbReference type="ChEBI" id="CHEBI:58017"/>
        <dbReference type="ChEBI" id="CHEBI:58115"/>
        <dbReference type="EC" id="2.4.2.8"/>
    </reaction>
    <physiologicalReaction direction="right-to-left" evidence="14">
        <dbReference type="Rhea" id="RHEA:25426"/>
    </physiologicalReaction>
</comment>
<evidence type="ECO:0000256" key="7">
    <source>
        <dbReference type="ARBA" id="ARBA00022490"/>
    </source>
</evidence>
<dbReference type="GO" id="GO:0032263">
    <property type="term" value="P:GMP salvage"/>
    <property type="evidence" value="ECO:0007669"/>
    <property type="project" value="TreeGrafter"/>
</dbReference>
<accession>A0A074M7U8</accession>
<comment type="catalytic activity">
    <reaction evidence="15">
        <text>IMP + diphosphate = hypoxanthine + 5-phospho-alpha-D-ribose 1-diphosphate</text>
        <dbReference type="Rhea" id="RHEA:17973"/>
        <dbReference type="ChEBI" id="CHEBI:17368"/>
        <dbReference type="ChEBI" id="CHEBI:33019"/>
        <dbReference type="ChEBI" id="CHEBI:58017"/>
        <dbReference type="ChEBI" id="CHEBI:58053"/>
        <dbReference type="EC" id="2.4.2.8"/>
    </reaction>
    <physiologicalReaction direction="right-to-left" evidence="15">
        <dbReference type="Rhea" id="RHEA:17975"/>
    </physiologicalReaction>
</comment>
<dbReference type="Proteomes" id="UP000027931">
    <property type="component" value="Unassembled WGS sequence"/>
</dbReference>
<dbReference type="NCBIfam" id="TIGR01203">
    <property type="entry name" value="HGPRTase"/>
    <property type="match status" value="1"/>
</dbReference>
<dbReference type="PANTHER" id="PTHR43340">
    <property type="entry name" value="HYPOXANTHINE-GUANINE PHOSPHORIBOSYLTRANSFERASE"/>
    <property type="match status" value="1"/>
</dbReference>
<keyword evidence="11 16" id="KW-0660">Purine salvage</keyword>
<evidence type="ECO:0000256" key="11">
    <source>
        <dbReference type="ARBA" id="ARBA00022726"/>
    </source>
</evidence>
<dbReference type="GO" id="GO:0004422">
    <property type="term" value="F:hypoxanthine phosphoribosyltransferase activity"/>
    <property type="evidence" value="ECO:0007669"/>
    <property type="project" value="InterPro"/>
</dbReference>
<comment type="similarity">
    <text evidence="6 16">Belongs to the purine/pyrimidine phosphoribosyltransferase family.</text>
</comment>
<reference evidence="18 19" key="1">
    <citation type="journal article" date="2013" name="Int. J. Syst. Evol. Microbiol.">
        <title>Tumebacillus flagellatus sp. nov., an alpha-amylase/pullulanase-producing bacterium isolated from cassava wastewater.</title>
        <authorList>
            <person name="Wang Q."/>
            <person name="Xie N."/>
            <person name="Qin Y."/>
            <person name="Shen N."/>
            <person name="Zhu J."/>
            <person name="Mi H."/>
            <person name="Huang R."/>
        </authorList>
    </citation>
    <scope>NUCLEOTIDE SEQUENCE [LARGE SCALE GENOMIC DNA]</scope>
    <source>
        <strain evidence="18 19">GST4</strain>
    </source>
</reference>
<evidence type="ECO:0000256" key="9">
    <source>
        <dbReference type="ARBA" id="ARBA00022679"/>
    </source>
</evidence>
<evidence type="ECO:0000256" key="8">
    <source>
        <dbReference type="ARBA" id="ARBA00022676"/>
    </source>
</evidence>
<keyword evidence="10 16" id="KW-0479">Metal-binding</keyword>
<feature type="domain" description="Phosphoribosyltransferase" evidence="17">
    <location>
        <begin position="13"/>
        <end position="157"/>
    </location>
</feature>
<dbReference type="EMBL" id="JMIR01000028">
    <property type="protein sequence ID" value="KEO82052.1"/>
    <property type="molecule type" value="Genomic_DNA"/>
</dbReference>
<dbReference type="GO" id="GO:0006166">
    <property type="term" value="P:purine ribonucleoside salvage"/>
    <property type="evidence" value="ECO:0007669"/>
    <property type="project" value="UniProtKB-KW"/>
</dbReference>